<organism evidence="2 3">
    <name type="scientific">Streptomyces coeruleofuscus</name>
    <dbReference type="NCBI Taxonomy" id="66879"/>
    <lineage>
        <taxon>Bacteria</taxon>
        <taxon>Bacillati</taxon>
        <taxon>Actinomycetota</taxon>
        <taxon>Actinomycetes</taxon>
        <taxon>Kitasatosporales</taxon>
        <taxon>Streptomycetaceae</taxon>
        <taxon>Streptomyces</taxon>
    </lineage>
</organism>
<sequence length="107" mass="11202">MVPVGPYERPREQFSEERGHTEVRPQAGQDCRVSVPCGQAAHCDLVVMAEPVPVLDAVPLGRPRRAGSAPQLGLHAGPGPVAGSVQRLVPVGAAWEVSSHGLVRAQG</sequence>
<feature type="compositionally biased region" description="Basic and acidic residues" evidence="1">
    <location>
        <begin position="8"/>
        <end position="23"/>
    </location>
</feature>
<gene>
    <name evidence="2" type="ORF">GCM10010255_47940</name>
</gene>
<dbReference type="EMBL" id="BAAASE010000006">
    <property type="protein sequence ID" value="GAA2407128.1"/>
    <property type="molecule type" value="Genomic_DNA"/>
</dbReference>
<name>A0ABP5VS56_9ACTN</name>
<evidence type="ECO:0000256" key="1">
    <source>
        <dbReference type="SAM" id="MobiDB-lite"/>
    </source>
</evidence>
<reference evidence="3" key="1">
    <citation type="journal article" date="2019" name="Int. J. Syst. Evol. Microbiol.">
        <title>The Global Catalogue of Microorganisms (GCM) 10K type strain sequencing project: providing services to taxonomists for standard genome sequencing and annotation.</title>
        <authorList>
            <consortium name="The Broad Institute Genomics Platform"/>
            <consortium name="The Broad Institute Genome Sequencing Center for Infectious Disease"/>
            <person name="Wu L."/>
            <person name="Ma J."/>
        </authorList>
    </citation>
    <scope>NUCLEOTIDE SEQUENCE [LARGE SCALE GENOMIC DNA]</scope>
    <source>
        <strain evidence="3">JCM 4358</strain>
    </source>
</reference>
<keyword evidence="3" id="KW-1185">Reference proteome</keyword>
<dbReference type="Proteomes" id="UP001499986">
    <property type="component" value="Unassembled WGS sequence"/>
</dbReference>
<evidence type="ECO:0000313" key="2">
    <source>
        <dbReference type="EMBL" id="GAA2407128.1"/>
    </source>
</evidence>
<comment type="caution">
    <text evidence="2">The sequence shown here is derived from an EMBL/GenBank/DDBJ whole genome shotgun (WGS) entry which is preliminary data.</text>
</comment>
<evidence type="ECO:0000313" key="3">
    <source>
        <dbReference type="Proteomes" id="UP001499986"/>
    </source>
</evidence>
<accession>A0ABP5VS56</accession>
<proteinExistence type="predicted"/>
<feature type="region of interest" description="Disordered" evidence="1">
    <location>
        <begin position="1"/>
        <end position="27"/>
    </location>
</feature>
<protein>
    <submittedName>
        <fullName evidence="2">Uncharacterized protein</fullName>
    </submittedName>
</protein>